<dbReference type="Gene3D" id="1.10.4100.10">
    <property type="entry name" value="2-methylcitrate dehydratase PrpD"/>
    <property type="match status" value="1"/>
</dbReference>
<evidence type="ECO:0000313" key="4">
    <source>
        <dbReference type="EMBL" id="KAJ5329878.1"/>
    </source>
</evidence>
<dbReference type="Proteomes" id="UP001147695">
    <property type="component" value="Unassembled WGS sequence"/>
</dbReference>
<dbReference type="EMBL" id="JAPZBQ010000005">
    <property type="protein sequence ID" value="KAJ5329878.1"/>
    <property type="molecule type" value="Genomic_DNA"/>
</dbReference>
<dbReference type="InterPro" id="IPR045337">
    <property type="entry name" value="MmgE_PrpD_C"/>
</dbReference>
<protein>
    <recommendedName>
        <fullName evidence="6">2-methylcitrate dehydratase</fullName>
    </recommendedName>
</protein>
<dbReference type="InterPro" id="IPR042188">
    <property type="entry name" value="MmgE/PrpD_sf_2"/>
</dbReference>
<comment type="similarity">
    <text evidence="1">Belongs to the PrpD family.</text>
</comment>
<dbReference type="Pfam" id="PF19305">
    <property type="entry name" value="MmgE_PrpD_C"/>
    <property type="match status" value="1"/>
</dbReference>
<sequence length="489" mass="54052">MSHPYDQPIINVVDYVYDYQLDENDNELWKCARTVLLDTIGCAIETAATSKSSRRLLGPVIENTIVPNEFKVPGTNLQVDPLKGAFDMGVLIRYLDHNDALGGAEWGHPSDNLAAIIPVMDWLSRTSKMEQISHQGPPMTMQTLLIALVKAYEIQGCYQMQNAFNAYGMDHVVLVKLASAAVVSWLLGLTREQAMATLSHVWMDGHPSRLYRTGSNTISRKGWAAGDAARRAVQLALMVQQGQDGSPEALSARPFGFWERTFGENGFIFPRAFGSWTVRNVLIKTMPVEGHAISAVEAAVLQSRLYRQRGFVDPVGDVESIHLRTTEAASLIIDKKGQLRNAADRDHCIQYVVALAFLKGSPPEAADYFDGGFWAQSEELEALRAKIVVQADSGLQNDYLNLEKKSIGAGMMVHLKNGLELPEVLIEYPVGHARNPETPTAVQEKFVRNMGHLFSAADICRTLEAVQDSNMLISDFMELFVPSSATSRL</sequence>
<evidence type="ECO:0000259" key="3">
    <source>
        <dbReference type="Pfam" id="PF19305"/>
    </source>
</evidence>
<dbReference type="Pfam" id="PF03972">
    <property type="entry name" value="MmgE_PrpD_N"/>
    <property type="match status" value="1"/>
</dbReference>
<dbReference type="PANTHER" id="PTHR16943">
    <property type="entry name" value="2-METHYLCITRATE DEHYDRATASE-RELATED"/>
    <property type="match status" value="1"/>
</dbReference>
<evidence type="ECO:0000256" key="1">
    <source>
        <dbReference type="ARBA" id="ARBA00006174"/>
    </source>
</evidence>
<dbReference type="InterPro" id="IPR005656">
    <property type="entry name" value="MmgE_PrpD"/>
</dbReference>
<name>A0A9W9QCN1_PENBR</name>
<dbReference type="GO" id="GO:0005739">
    <property type="term" value="C:mitochondrion"/>
    <property type="evidence" value="ECO:0007669"/>
    <property type="project" value="TreeGrafter"/>
</dbReference>
<feature type="domain" description="MmgE/PrpD N-terminal" evidence="2">
    <location>
        <begin position="13"/>
        <end position="266"/>
    </location>
</feature>
<proteinExistence type="inferred from homology"/>
<comment type="caution">
    <text evidence="4">The sequence shown here is derived from an EMBL/GenBank/DDBJ whole genome shotgun (WGS) entry which is preliminary data.</text>
</comment>
<reference evidence="4" key="1">
    <citation type="submission" date="2022-12" db="EMBL/GenBank/DDBJ databases">
        <authorList>
            <person name="Petersen C."/>
        </authorList>
    </citation>
    <scope>NUCLEOTIDE SEQUENCE</scope>
    <source>
        <strain evidence="4">IBT 35673</strain>
    </source>
</reference>
<dbReference type="SUPFAM" id="SSF103378">
    <property type="entry name" value="2-methylcitrate dehydratase PrpD"/>
    <property type="match status" value="1"/>
</dbReference>
<feature type="domain" description="MmgE/PrpD C-terminal" evidence="3">
    <location>
        <begin position="287"/>
        <end position="460"/>
    </location>
</feature>
<dbReference type="PANTHER" id="PTHR16943:SF15">
    <property type="entry name" value="DEHYDRATASE (PRPD), PUTATIVE-RELATED"/>
    <property type="match status" value="1"/>
</dbReference>
<organism evidence="4 5">
    <name type="scientific">Penicillium brevicompactum</name>
    <dbReference type="NCBI Taxonomy" id="5074"/>
    <lineage>
        <taxon>Eukaryota</taxon>
        <taxon>Fungi</taxon>
        <taxon>Dikarya</taxon>
        <taxon>Ascomycota</taxon>
        <taxon>Pezizomycotina</taxon>
        <taxon>Eurotiomycetes</taxon>
        <taxon>Eurotiomycetidae</taxon>
        <taxon>Eurotiales</taxon>
        <taxon>Aspergillaceae</taxon>
        <taxon>Penicillium</taxon>
    </lineage>
</organism>
<dbReference type="InterPro" id="IPR045336">
    <property type="entry name" value="MmgE_PrpD_N"/>
</dbReference>
<dbReference type="Gene3D" id="3.30.1330.120">
    <property type="entry name" value="2-methylcitrate dehydratase PrpD"/>
    <property type="match status" value="1"/>
</dbReference>
<dbReference type="AlphaFoldDB" id="A0A9W9QCN1"/>
<dbReference type="GO" id="GO:0016829">
    <property type="term" value="F:lyase activity"/>
    <property type="evidence" value="ECO:0007669"/>
    <property type="project" value="InterPro"/>
</dbReference>
<dbReference type="InterPro" id="IPR042183">
    <property type="entry name" value="MmgE/PrpD_sf_1"/>
</dbReference>
<evidence type="ECO:0000313" key="5">
    <source>
        <dbReference type="Proteomes" id="UP001147695"/>
    </source>
</evidence>
<accession>A0A9W9QCN1</accession>
<gene>
    <name evidence="4" type="ORF">N7452_010268</name>
</gene>
<evidence type="ECO:0000259" key="2">
    <source>
        <dbReference type="Pfam" id="PF03972"/>
    </source>
</evidence>
<reference evidence="4" key="2">
    <citation type="journal article" date="2023" name="IMA Fungus">
        <title>Comparative genomic study of the Penicillium genus elucidates a diverse pangenome and 15 lateral gene transfer events.</title>
        <authorList>
            <person name="Petersen C."/>
            <person name="Sorensen T."/>
            <person name="Nielsen M.R."/>
            <person name="Sondergaard T.E."/>
            <person name="Sorensen J.L."/>
            <person name="Fitzpatrick D.A."/>
            <person name="Frisvad J.C."/>
            <person name="Nielsen K.L."/>
        </authorList>
    </citation>
    <scope>NUCLEOTIDE SEQUENCE</scope>
    <source>
        <strain evidence="4">IBT 35673</strain>
    </source>
</reference>
<dbReference type="InterPro" id="IPR036148">
    <property type="entry name" value="MmgE/PrpD_sf"/>
</dbReference>
<evidence type="ECO:0008006" key="6">
    <source>
        <dbReference type="Google" id="ProtNLM"/>
    </source>
</evidence>